<keyword evidence="3" id="KW-0862">Zinc</keyword>
<dbReference type="InterPro" id="IPR036236">
    <property type="entry name" value="Znf_C2H2_sf"/>
</dbReference>
<dbReference type="AlphaFoldDB" id="A0A8S0YSH3"/>
<protein>
    <recommendedName>
        <fullName evidence="4">CHHC U11-48K-type domain-containing protein</fullName>
    </recommendedName>
</protein>
<dbReference type="Proteomes" id="UP000494106">
    <property type="component" value="Unassembled WGS sequence"/>
</dbReference>
<name>A0A8S0YSH3_ARCPL</name>
<dbReference type="EMBL" id="CADEBC010000088">
    <property type="protein sequence ID" value="CAB3222517.1"/>
    <property type="molecule type" value="Genomic_DNA"/>
</dbReference>
<evidence type="ECO:0000256" key="1">
    <source>
        <dbReference type="ARBA" id="ARBA00022723"/>
    </source>
</evidence>
<proteinExistence type="predicted"/>
<keyword evidence="2" id="KW-0863">Zinc-finger</keyword>
<comment type="caution">
    <text evidence="5">The sequence shown here is derived from an EMBL/GenBank/DDBJ whole genome shotgun (WGS) entry which is preliminary data.</text>
</comment>
<keyword evidence="6" id="KW-1185">Reference proteome</keyword>
<dbReference type="PANTHER" id="PTHR21402">
    <property type="entry name" value="GAMETOCYTE SPECIFIC FACTOR 1-RELATED"/>
    <property type="match status" value="1"/>
</dbReference>
<dbReference type="GO" id="GO:0008270">
    <property type="term" value="F:zinc ion binding"/>
    <property type="evidence" value="ECO:0007669"/>
    <property type="project" value="UniProtKB-KW"/>
</dbReference>
<sequence>MEYDLEAWTTCPYDSAHRVPRSRIQNHIVKCQKKRPPLSICPYNATHRFPESEMKAHCQNCPQKPLEVADNRPGGQITVPKPILQREYLPETDPNHECWDD</sequence>
<dbReference type="PROSITE" id="PS51800">
    <property type="entry name" value="ZF_CHHC_U11_48K"/>
    <property type="match status" value="2"/>
</dbReference>
<dbReference type="InterPro" id="IPR051591">
    <property type="entry name" value="UPF0224_FAM112_RNA_Proc"/>
</dbReference>
<dbReference type="SUPFAM" id="SSF57667">
    <property type="entry name" value="beta-beta-alpha zinc fingers"/>
    <property type="match status" value="1"/>
</dbReference>
<feature type="domain" description="CHHC U11-48K-type" evidence="4">
    <location>
        <begin position="38"/>
        <end position="65"/>
    </location>
</feature>
<organism evidence="5 6">
    <name type="scientific">Arctia plantaginis</name>
    <name type="common">Wood tiger moth</name>
    <name type="synonym">Phalaena plantaginis</name>
    <dbReference type="NCBI Taxonomy" id="874455"/>
    <lineage>
        <taxon>Eukaryota</taxon>
        <taxon>Metazoa</taxon>
        <taxon>Ecdysozoa</taxon>
        <taxon>Arthropoda</taxon>
        <taxon>Hexapoda</taxon>
        <taxon>Insecta</taxon>
        <taxon>Pterygota</taxon>
        <taxon>Neoptera</taxon>
        <taxon>Endopterygota</taxon>
        <taxon>Lepidoptera</taxon>
        <taxon>Glossata</taxon>
        <taxon>Ditrysia</taxon>
        <taxon>Noctuoidea</taxon>
        <taxon>Erebidae</taxon>
        <taxon>Arctiinae</taxon>
        <taxon>Arctia</taxon>
    </lineage>
</organism>
<accession>A0A8S0YSH3</accession>
<dbReference type="InterPro" id="IPR022776">
    <property type="entry name" value="TRM13/UPF0224_CHHC_Znf_dom"/>
</dbReference>
<evidence type="ECO:0000313" key="6">
    <source>
        <dbReference type="Proteomes" id="UP000494106"/>
    </source>
</evidence>
<evidence type="ECO:0000259" key="4">
    <source>
        <dbReference type="PROSITE" id="PS51800"/>
    </source>
</evidence>
<dbReference type="Pfam" id="PF05253">
    <property type="entry name" value="zf-U11-48K"/>
    <property type="match status" value="2"/>
</dbReference>
<dbReference type="PANTHER" id="PTHR21402:SF5">
    <property type="entry name" value="GAMETOCYTE SPECIFIC FACTOR 1"/>
    <property type="match status" value="1"/>
</dbReference>
<evidence type="ECO:0000256" key="2">
    <source>
        <dbReference type="ARBA" id="ARBA00022771"/>
    </source>
</evidence>
<evidence type="ECO:0000313" key="5">
    <source>
        <dbReference type="EMBL" id="CAB3222517.1"/>
    </source>
</evidence>
<dbReference type="OrthoDB" id="10069248at2759"/>
<evidence type="ECO:0000256" key="3">
    <source>
        <dbReference type="ARBA" id="ARBA00022833"/>
    </source>
</evidence>
<keyword evidence="1" id="KW-0479">Metal-binding</keyword>
<feature type="domain" description="CHHC U11-48K-type" evidence="4">
    <location>
        <begin position="8"/>
        <end position="35"/>
    </location>
</feature>
<reference evidence="5 6" key="1">
    <citation type="submission" date="2020-04" db="EMBL/GenBank/DDBJ databases">
        <authorList>
            <person name="Wallbank WR R."/>
            <person name="Pardo Diaz C."/>
            <person name="Kozak K."/>
            <person name="Martin S."/>
            <person name="Jiggins C."/>
            <person name="Moest M."/>
            <person name="Warren A I."/>
            <person name="Byers J.R.P. K."/>
            <person name="Montejo-Kovacevich G."/>
            <person name="Yen C E."/>
        </authorList>
    </citation>
    <scope>NUCLEOTIDE SEQUENCE [LARGE SCALE GENOMIC DNA]</scope>
</reference>
<gene>
    <name evidence="5" type="ORF">APLA_LOCUS1131</name>
</gene>